<reference evidence="1 2" key="2">
    <citation type="submission" date="2016-08" db="EMBL/GenBank/DDBJ databases">
        <title>Pervasive Adenine N6-methylation of Active Genes in Fungi.</title>
        <authorList>
            <consortium name="DOE Joint Genome Institute"/>
            <person name="Mondo S.J."/>
            <person name="Dannebaum R.O."/>
            <person name="Kuo R.C."/>
            <person name="Labutti K."/>
            <person name="Haridas S."/>
            <person name="Kuo A."/>
            <person name="Salamov A."/>
            <person name="Ahrendt S.R."/>
            <person name="Lipzen A."/>
            <person name="Sullivan W."/>
            <person name="Andreopoulos W.B."/>
            <person name="Clum A."/>
            <person name="Lindquist E."/>
            <person name="Daum C."/>
            <person name="Ramamoorthy G.K."/>
            <person name="Gryganskyi A."/>
            <person name="Culley D."/>
            <person name="Magnuson J.K."/>
            <person name="James T.Y."/>
            <person name="O'Malley M.A."/>
            <person name="Stajich J.E."/>
            <person name="Spatafora J.W."/>
            <person name="Visel A."/>
            <person name="Grigoriev I.V."/>
        </authorList>
    </citation>
    <scope>NUCLEOTIDE SEQUENCE [LARGE SCALE GENOMIC DNA]</scope>
    <source>
        <strain evidence="1 2">S4</strain>
    </source>
</reference>
<organism evidence="1 2">
    <name type="scientific">Anaeromyces robustus</name>
    <dbReference type="NCBI Taxonomy" id="1754192"/>
    <lineage>
        <taxon>Eukaryota</taxon>
        <taxon>Fungi</taxon>
        <taxon>Fungi incertae sedis</taxon>
        <taxon>Chytridiomycota</taxon>
        <taxon>Chytridiomycota incertae sedis</taxon>
        <taxon>Neocallimastigomycetes</taxon>
        <taxon>Neocallimastigales</taxon>
        <taxon>Neocallimastigaceae</taxon>
        <taxon>Anaeromyces</taxon>
    </lineage>
</organism>
<evidence type="ECO:0000313" key="1">
    <source>
        <dbReference type="EMBL" id="ORX83844.1"/>
    </source>
</evidence>
<proteinExistence type="predicted"/>
<reference evidence="1 2" key="1">
    <citation type="submission" date="2016-08" db="EMBL/GenBank/DDBJ databases">
        <title>A Parts List for Fungal Cellulosomes Revealed by Comparative Genomics.</title>
        <authorList>
            <consortium name="DOE Joint Genome Institute"/>
            <person name="Haitjema C.H."/>
            <person name="Gilmore S.P."/>
            <person name="Henske J.K."/>
            <person name="Solomon K.V."/>
            <person name="De Groot R."/>
            <person name="Kuo A."/>
            <person name="Mondo S.J."/>
            <person name="Salamov A.A."/>
            <person name="Labutti K."/>
            <person name="Zhao Z."/>
            <person name="Chiniquy J."/>
            <person name="Barry K."/>
            <person name="Brewer H.M."/>
            <person name="Purvine S.O."/>
            <person name="Wright A.T."/>
            <person name="Boxma B."/>
            <person name="Van Alen T."/>
            <person name="Hackstein J.H."/>
            <person name="Baker S.E."/>
            <person name="Grigoriev I.V."/>
            <person name="O'Malley M.A."/>
        </authorList>
    </citation>
    <scope>NUCLEOTIDE SEQUENCE [LARGE SCALE GENOMIC DNA]</scope>
    <source>
        <strain evidence="1 2">S4</strain>
    </source>
</reference>
<dbReference type="AlphaFoldDB" id="A0A1Y1XEP6"/>
<dbReference type="Proteomes" id="UP000193944">
    <property type="component" value="Unassembled WGS sequence"/>
</dbReference>
<dbReference type="EMBL" id="MCFG01000064">
    <property type="protein sequence ID" value="ORX83844.1"/>
    <property type="molecule type" value="Genomic_DNA"/>
</dbReference>
<name>A0A1Y1XEP6_9FUNG</name>
<comment type="caution">
    <text evidence="1">The sequence shown here is derived from an EMBL/GenBank/DDBJ whole genome shotgun (WGS) entry which is preliminary data.</text>
</comment>
<protein>
    <submittedName>
        <fullName evidence="1">Uncharacterized protein</fullName>
    </submittedName>
</protein>
<gene>
    <name evidence="1" type="ORF">BCR32DRAFT_277667</name>
</gene>
<sequence>MLTVQYEIFEKGVTYITEVCSSKSINLGFWSTKNCTASSECLSNKCYKDVQCQTVRYKEHCGLLKGYECEFDKECSSL</sequence>
<accession>A0A1Y1XEP6</accession>
<keyword evidence="2" id="KW-1185">Reference proteome</keyword>
<evidence type="ECO:0000313" key="2">
    <source>
        <dbReference type="Proteomes" id="UP000193944"/>
    </source>
</evidence>